<comment type="caution">
    <text evidence="1">The sequence shown here is derived from an EMBL/GenBank/DDBJ whole genome shotgun (WGS) entry which is preliminary data.</text>
</comment>
<evidence type="ECO:0000313" key="1">
    <source>
        <dbReference type="EMBL" id="KYQ70390.1"/>
    </source>
</evidence>
<keyword evidence="2" id="KW-1185">Reference proteome</keyword>
<dbReference type="STRING" id="1806892.AZH43_05020"/>
<dbReference type="EMBL" id="LUAW01000072">
    <property type="protein sequence ID" value="KYQ70390.1"/>
    <property type="molecule type" value="Genomic_DNA"/>
</dbReference>
<gene>
    <name evidence="1" type="ORF">AZH43_05020</name>
</gene>
<reference evidence="1 2" key="1">
    <citation type="submission" date="2016-03" db="EMBL/GenBank/DDBJ databases">
        <title>Acinetobacter genomospecies 28 strain ANC 4149.</title>
        <authorList>
            <person name="Radolfova-Krizova L."/>
            <person name="Nemec A."/>
        </authorList>
    </citation>
    <scope>NUCLEOTIDE SEQUENCE [LARGE SCALE GENOMIC DNA]</scope>
    <source>
        <strain evidence="1 2">ANC 4149</strain>
    </source>
</reference>
<evidence type="ECO:0000313" key="2">
    <source>
        <dbReference type="Proteomes" id="UP000076276"/>
    </source>
</evidence>
<sequence length="67" mass="7600">MRGRGIHSIGKLKFLSSLAEINWRYCCNMHSFFIDQRRSFLLFSICLTASDGQRIMVGCAAQSGKIK</sequence>
<dbReference type="AlphaFoldDB" id="A0A151XX55"/>
<name>A0A151XX55_9GAMM</name>
<protein>
    <submittedName>
        <fullName evidence="1">Uncharacterized protein</fullName>
    </submittedName>
</protein>
<organism evidence="1 2">
    <name type="scientific">Acinetobacter pragensis</name>
    <dbReference type="NCBI Taxonomy" id="1806892"/>
    <lineage>
        <taxon>Bacteria</taxon>
        <taxon>Pseudomonadati</taxon>
        <taxon>Pseudomonadota</taxon>
        <taxon>Gammaproteobacteria</taxon>
        <taxon>Moraxellales</taxon>
        <taxon>Moraxellaceae</taxon>
        <taxon>Acinetobacter</taxon>
    </lineage>
</organism>
<proteinExistence type="predicted"/>
<accession>A0A151XX55</accession>
<dbReference type="Proteomes" id="UP000076276">
    <property type="component" value="Unassembled WGS sequence"/>
</dbReference>